<organism evidence="3 6">
    <name type="scientific">Bacteroides cellulosilyticus</name>
    <dbReference type="NCBI Taxonomy" id="246787"/>
    <lineage>
        <taxon>Bacteria</taxon>
        <taxon>Pseudomonadati</taxon>
        <taxon>Bacteroidota</taxon>
        <taxon>Bacteroidia</taxon>
        <taxon>Bacteroidales</taxon>
        <taxon>Bacteroidaceae</taxon>
        <taxon>Bacteroides</taxon>
    </lineage>
</organism>
<dbReference type="KEGG" id="bcel:BcellWH2_04111"/>
<accession>A0A0N7IFW4</accession>
<proteinExistence type="predicted"/>
<dbReference type="Proteomes" id="UP000283341">
    <property type="component" value="Unassembled WGS sequence"/>
</dbReference>
<dbReference type="SUPFAM" id="SSF56935">
    <property type="entry name" value="Porins"/>
    <property type="match status" value="1"/>
</dbReference>
<evidence type="ECO:0000313" key="6">
    <source>
        <dbReference type="Proteomes" id="UP000061809"/>
    </source>
</evidence>
<evidence type="ECO:0000313" key="4">
    <source>
        <dbReference type="EMBL" id="MDT4513295.1"/>
    </source>
</evidence>
<evidence type="ECO:0000259" key="2">
    <source>
        <dbReference type="Pfam" id="PF07715"/>
    </source>
</evidence>
<dbReference type="RefSeq" id="WP_007212547.1">
    <property type="nucleotide sequence ID" value="NZ_CP012801.1"/>
</dbReference>
<dbReference type="PATRIC" id="fig|246787.4.peg.4254"/>
<dbReference type="AlphaFoldDB" id="A0A0N7IFW4"/>
<reference evidence="4" key="3">
    <citation type="submission" date="2023-08" db="EMBL/GenBank/DDBJ databases">
        <title>Reintroducing virulent viruses to syntetic microbiomes.</title>
        <authorList>
            <person name="Wilde J."/>
            <person name="Boyes R."/>
            <person name="Robinson A.V."/>
            <person name="Daisley B.A."/>
            <person name="Allen-Vercoe E."/>
        </authorList>
    </citation>
    <scope>NUCLEOTIDE SEQUENCE</scope>
    <source>
        <strain evidence="4">225I_12FAA</strain>
    </source>
</reference>
<dbReference type="Pfam" id="PF07715">
    <property type="entry name" value="Plug"/>
    <property type="match status" value="1"/>
</dbReference>
<protein>
    <submittedName>
        <fullName evidence="3 5">TonB-dependent receptor</fullName>
    </submittedName>
    <submittedName>
        <fullName evidence="4">TonB-dependent receptor plug domain-containing protein</fullName>
    </submittedName>
</protein>
<evidence type="ECO:0000313" key="7">
    <source>
        <dbReference type="Proteomes" id="UP000283341"/>
    </source>
</evidence>
<keyword evidence="1" id="KW-1133">Transmembrane helix</keyword>
<gene>
    <name evidence="3" type="ORF">BcellWH2_04111</name>
    <name evidence="5" type="ORF">DWX97_02720</name>
    <name evidence="4" type="ORF">RO785_20180</name>
</gene>
<dbReference type="EMBL" id="JAVSNH010000001">
    <property type="protein sequence ID" value="MDT4513295.1"/>
    <property type="molecule type" value="Genomic_DNA"/>
</dbReference>
<dbReference type="InterPro" id="IPR023997">
    <property type="entry name" value="TonB-dep_OMP_SusC/RagA_CS"/>
</dbReference>
<keyword evidence="3" id="KW-0675">Receptor</keyword>
<dbReference type="Proteomes" id="UP000061809">
    <property type="component" value="Chromosome"/>
</dbReference>
<sequence length="201" mass="22614">MRQGKQIHQGYSFFWGVFLLLVMSAAISIHAEAPSTKELVLFKDTLKNDTIVPQSPKKNGTFVIRDRIPIPSDEPLFIVNGMELPYEIFAALNPAHIESLEVLKDASATAIYGTRGINGVIILKLKTPQQVKEEKNIKKIDDFLKPKGVNRRNARYYISGKEVPASTAYQTSIEQMEVKTGADGILEIYIKPMIFLRGEYE</sequence>
<reference evidence="3 6" key="1">
    <citation type="journal article" date="2015" name="Science">
        <title>Genetic determinants of in vivo fitness and diet responsiveness in multiple human gut Bacteroides.</title>
        <authorList>
            <person name="Wu M."/>
            <person name="McNulty N.P."/>
            <person name="Rodionov D.A."/>
            <person name="Khoroshkin M.S."/>
            <person name="Griffin N.W."/>
            <person name="Cheng J."/>
            <person name="Latreille P."/>
            <person name="Kerstetter R.A."/>
            <person name="Terrapon N."/>
            <person name="Henrissat B."/>
            <person name="Osterman A.L."/>
            <person name="Gordon J.I."/>
        </authorList>
    </citation>
    <scope>NUCLEOTIDE SEQUENCE [LARGE SCALE GENOMIC DNA]</scope>
    <source>
        <strain evidence="3 6">WH2</strain>
    </source>
</reference>
<keyword evidence="1" id="KW-0812">Transmembrane</keyword>
<evidence type="ECO:0000313" key="3">
    <source>
        <dbReference type="EMBL" id="ALJ61331.1"/>
    </source>
</evidence>
<dbReference type="InterPro" id="IPR037066">
    <property type="entry name" value="Plug_dom_sf"/>
</dbReference>
<reference evidence="5 7" key="2">
    <citation type="submission" date="2018-08" db="EMBL/GenBank/DDBJ databases">
        <title>A genome reference for cultivated species of the human gut microbiota.</title>
        <authorList>
            <person name="Zou Y."/>
            <person name="Xue W."/>
            <person name="Luo G."/>
        </authorList>
    </citation>
    <scope>NUCLEOTIDE SEQUENCE [LARGE SCALE GENOMIC DNA]</scope>
    <source>
        <strain evidence="5 7">AF22-3AC</strain>
    </source>
</reference>
<evidence type="ECO:0000313" key="5">
    <source>
        <dbReference type="EMBL" id="RGS40197.1"/>
    </source>
</evidence>
<dbReference type="NCBIfam" id="TIGR04057">
    <property type="entry name" value="SusC_RagA_signa"/>
    <property type="match status" value="1"/>
</dbReference>
<dbReference type="Gene3D" id="2.170.130.10">
    <property type="entry name" value="TonB-dependent receptor, plug domain"/>
    <property type="match status" value="1"/>
</dbReference>
<name>A0A0N7IFW4_9BACE</name>
<dbReference type="EMBL" id="CP012801">
    <property type="protein sequence ID" value="ALJ61331.1"/>
    <property type="molecule type" value="Genomic_DNA"/>
</dbReference>
<evidence type="ECO:0000256" key="1">
    <source>
        <dbReference type="SAM" id="Phobius"/>
    </source>
</evidence>
<dbReference type="GeneID" id="66310071"/>
<dbReference type="Proteomes" id="UP001266995">
    <property type="component" value="Unassembled WGS sequence"/>
</dbReference>
<keyword evidence="1" id="KW-0472">Membrane</keyword>
<dbReference type="InterPro" id="IPR012910">
    <property type="entry name" value="Plug_dom"/>
</dbReference>
<feature type="transmembrane region" description="Helical" evidence="1">
    <location>
        <begin position="12"/>
        <end position="31"/>
    </location>
</feature>
<feature type="domain" description="TonB-dependent receptor plug" evidence="2">
    <location>
        <begin position="54"/>
        <end position="120"/>
    </location>
</feature>
<dbReference type="EMBL" id="QRVJ01000001">
    <property type="protein sequence ID" value="RGS40197.1"/>
    <property type="molecule type" value="Genomic_DNA"/>
</dbReference>